<evidence type="ECO:0000313" key="2">
    <source>
        <dbReference type="Proteomes" id="UP000245293"/>
    </source>
</evidence>
<dbReference type="Pfam" id="PF06041">
    <property type="entry name" value="DUF924"/>
    <property type="match status" value="1"/>
</dbReference>
<sequence length="197" mass="22362">MVTPEQIVSFWLDEVGPKGWYAVDDTVDAEIRKRFEAIWQEAREGACGLWLTNALGTLGYIILTDQFPRNMFRDDPRAFETDRSARAASKVAIDRGWDKRIAEPARQFFYLPLVHSENLCDQERAVRLMAARMPETGAENLRHAKAHRLVIRDFGRFPYRNAALGRETSDAEAEWMKQGGYMTALQAVDAAAEPTPA</sequence>
<dbReference type="RefSeq" id="WP_109386170.1">
    <property type="nucleotide sequence ID" value="NZ_QETF01000002.1"/>
</dbReference>
<reference evidence="2" key="1">
    <citation type="submission" date="2018-05" db="EMBL/GenBank/DDBJ databases">
        <authorList>
            <person name="Du Z."/>
            <person name="Wang X."/>
        </authorList>
    </citation>
    <scope>NUCLEOTIDE SEQUENCE [LARGE SCALE GENOMIC DNA]</scope>
    <source>
        <strain evidence="2">WDS4C29</strain>
    </source>
</reference>
<accession>A0A2V1P6I5</accession>
<organism evidence="1 2">
    <name type="scientific">Salibaculum griseiflavum</name>
    <dbReference type="NCBI Taxonomy" id="1914409"/>
    <lineage>
        <taxon>Bacteria</taxon>
        <taxon>Pseudomonadati</taxon>
        <taxon>Pseudomonadota</taxon>
        <taxon>Alphaproteobacteria</taxon>
        <taxon>Rhodobacterales</taxon>
        <taxon>Roseobacteraceae</taxon>
        <taxon>Salibaculum</taxon>
    </lineage>
</organism>
<dbReference type="SUPFAM" id="SSF48452">
    <property type="entry name" value="TPR-like"/>
    <property type="match status" value="1"/>
</dbReference>
<dbReference type="OrthoDB" id="7593450at2"/>
<keyword evidence="2" id="KW-1185">Reference proteome</keyword>
<dbReference type="InterPro" id="IPR010323">
    <property type="entry name" value="DUF924"/>
</dbReference>
<dbReference type="Gene3D" id="1.25.40.10">
    <property type="entry name" value="Tetratricopeptide repeat domain"/>
    <property type="match status" value="1"/>
</dbReference>
<dbReference type="InterPro" id="IPR011990">
    <property type="entry name" value="TPR-like_helical_dom_sf"/>
</dbReference>
<dbReference type="Gene3D" id="1.20.58.320">
    <property type="entry name" value="TPR-like"/>
    <property type="match status" value="1"/>
</dbReference>
<evidence type="ECO:0000313" key="1">
    <source>
        <dbReference type="EMBL" id="PWG18109.1"/>
    </source>
</evidence>
<gene>
    <name evidence="1" type="ORF">DFK10_02280</name>
</gene>
<proteinExistence type="predicted"/>
<comment type="caution">
    <text evidence="1">The sequence shown here is derived from an EMBL/GenBank/DDBJ whole genome shotgun (WGS) entry which is preliminary data.</text>
</comment>
<dbReference type="AlphaFoldDB" id="A0A2V1P6I5"/>
<name>A0A2V1P6I5_9RHOB</name>
<protein>
    <submittedName>
        <fullName evidence="1">DUF924 domain-containing protein</fullName>
    </submittedName>
</protein>
<dbReference type="EMBL" id="QETF01000002">
    <property type="protein sequence ID" value="PWG18109.1"/>
    <property type="molecule type" value="Genomic_DNA"/>
</dbReference>
<dbReference type="Proteomes" id="UP000245293">
    <property type="component" value="Unassembled WGS sequence"/>
</dbReference>